<accession>A0ABR3LAG0</accession>
<protein>
    <submittedName>
        <fullName evidence="2">Uncharacterized protein</fullName>
    </submittedName>
</protein>
<comment type="caution">
    <text evidence="2">The sequence shown here is derived from an EMBL/GenBank/DDBJ whole genome shotgun (WGS) entry which is preliminary data.</text>
</comment>
<sequence>MCDESPLAELRAEDRGRSIRAGCYARGWRGRKGGGGGGGGLSLSLSLSPPSNPSYSAPLQCDHVSSHNMPHAPSSNLRVNARTGRIGAGQDTGAI</sequence>
<evidence type="ECO:0000256" key="1">
    <source>
        <dbReference type="SAM" id="MobiDB-lite"/>
    </source>
</evidence>
<evidence type="ECO:0000313" key="3">
    <source>
        <dbReference type="Proteomes" id="UP001558613"/>
    </source>
</evidence>
<reference evidence="2 3" key="1">
    <citation type="submission" date="2023-09" db="EMBL/GenBank/DDBJ databases">
        <authorList>
            <person name="Wang M."/>
        </authorList>
    </citation>
    <scope>NUCLEOTIDE SEQUENCE [LARGE SCALE GENOMIC DNA]</scope>
    <source>
        <strain evidence="2">GT-2023</strain>
        <tissue evidence="2">Liver</tissue>
    </source>
</reference>
<dbReference type="EMBL" id="JAYMGO010000023">
    <property type="protein sequence ID" value="KAL1249890.1"/>
    <property type="molecule type" value="Genomic_DNA"/>
</dbReference>
<feature type="region of interest" description="Disordered" evidence="1">
    <location>
        <begin position="26"/>
        <end position="95"/>
    </location>
</feature>
<organism evidence="2 3">
    <name type="scientific">Cirrhinus molitorella</name>
    <name type="common">mud carp</name>
    <dbReference type="NCBI Taxonomy" id="172907"/>
    <lineage>
        <taxon>Eukaryota</taxon>
        <taxon>Metazoa</taxon>
        <taxon>Chordata</taxon>
        <taxon>Craniata</taxon>
        <taxon>Vertebrata</taxon>
        <taxon>Euteleostomi</taxon>
        <taxon>Actinopterygii</taxon>
        <taxon>Neopterygii</taxon>
        <taxon>Teleostei</taxon>
        <taxon>Ostariophysi</taxon>
        <taxon>Cypriniformes</taxon>
        <taxon>Cyprinidae</taxon>
        <taxon>Labeoninae</taxon>
        <taxon>Labeonini</taxon>
        <taxon>Cirrhinus</taxon>
    </lineage>
</organism>
<evidence type="ECO:0000313" key="2">
    <source>
        <dbReference type="EMBL" id="KAL1249890.1"/>
    </source>
</evidence>
<name>A0ABR3LAG0_9TELE</name>
<dbReference type="Proteomes" id="UP001558613">
    <property type="component" value="Unassembled WGS sequence"/>
</dbReference>
<proteinExistence type="predicted"/>
<keyword evidence="3" id="KW-1185">Reference proteome</keyword>
<gene>
    <name evidence="2" type="ORF">QQF64_020895</name>
</gene>